<protein>
    <submittedName>
        <fullName evidence="1">Uncharacterized protein</fullName>
    </submittedName>
</protein>
<name>X0VQV1_9ZZZZ</name>
<feature type="non-terminal residue" evidence="1">
    <location>
        <position position="1"/>
    </location>
</feature>
<dbReference type="AlphaFoldDB" id="X0VQV1"/>
<evidence type="ECO:0000313" key="1">
    <source>
        <dbReference type="EMBL" id="GAG20590.1"/>
    </source>
</evidence>
<proteinExistence type="predicted"/>
<dbReference type="EMBL" id="BARS01032971">
    <property type="protein sequence ID" value="GAG20590.1"/>
    <property type="molecule type" value="Genomic_DNA"/>
</dbReference>
<reference evidence="1" key="1">
    <citation type="journal article" date="2014" name="Front. Microbiol.">
        <title>High frequency of phylogenetically diverse reductive dehalogenase-homologous genes in deep subseafloor sedimentary metagenomes.</title>
        <authorList>
            <person name="Kawai M."/>
            <person name="Futagami T."/>
            <person name="Toyoda A."/>
            <person name="Takaki Y."/>
            <person name="Nishi S."/>
            <person name="Hori S."/>
            <person name="Arai W."/>
            <person name="Tsubouchi T."/>
            <person name="Morono Y."/>
            <person name="Uchiyama I."/>
            <person name="Ito T."/>
            <person name="Fujiyama A."/>
            <person name="Inagaki F."/>
            <person name="Takami H."/>
        </authorList>
    </citation>
    <scope>NUCLEOTIDE SEQUENCE</scope>
    <source>
        <strain evidence="1">Expedition CK06-06</strain>
    </source>
</reference>
<sequence length="68" mass="7696">EVTSAALQEIENRPLLRLFLTLFAKRVREQTKLPMPSQAWKERILCAFAYTILDMDGAIIGTESAELS</sequence>
<organism evidence="1">
    <name type="scientific">marine sediment metagenome</name>
    <dbReference type="NCBI Taxonomy" id="412755"/>
    <lineage>
        <taxon>unclassified sequences</taxon>
        <taxon>metagenomes</taxon>
        <taxon>ecological metagenomes</taxon>
    </lineage>
</organism>
<gene>
    <name evidence="1" type="ORF">S01H1_51112</name>
</gene>
<comment type="caution">
    <text evidence="1">The sequence shown here is derived from an EMBL/GenBank/DDBJ whole genome shotgun (WGS) entry which is preliminary data.</text>
</comment>
<accession>X0VQV1</accession>